<dbReference type="Gene3D" id="3.40.630.30">
    <property type="match status" value="1"/>
</dbReference>
<dbReference type="EMBL" id="JAMDMM010000032">
    <property type="protein sequence ID" value="MCY9608969.1"/>
    <property type="molecule type" value="Genomic_DNA"/>
</dbReference>
<reference evidence="2 5" key="2">
    <citation type="submission" date="2022-05" db="EMBL/GenBank/DDBJ databases">
        <title>Genome Sequencing of Bee-Associated Microbes.</title>
        <authorList>
            <person name="Dunlap C."/>
        </authorList>
    </citation>
    <scope>NUCLEOTIDE SEQUENCE [LARGE SCALE GENOMIC DNA]</scope>
    <source>
        <strain evidence="2 5">NRRL B-14613</strain>
    </source>
</reference>
<dbReference type="PANTHER" id="PTHR43233">
    <property type="entry name" value="FAMILY N-ACETYLTRANSFERASE, PUTATIVE (AFU_ORTHOLOGUE AFUA_6G03350)-RELATED"/>
    <property type="match status" value="1"/>
</dbReference>
<dbReference type="EMBL" id="CP041405">
    <property type="protein sequence ID" value="QDM43271.1"/>
    <property type="molecule type" value="Genomic_DNA"/>
</dbReference>
<dbReference type="PANTHER" id="PTHR43233:SF1">
    <property type="entry name" value="FAMILY N-ACETYLTRANSFERASE, PUTATIVE (AFU_ORTHOLOGUE AFUA_6G03350)-RELATED"/>
    <property type="match status" value="1"/>
</dbReference>
<evidence type="ECO:0000313" key="5">
    <source>
        <dbReference type="Proteomes" id="UP001209276"/>
    </source>
</evidence>
<evidence type="ECO:0000313" key="4">
    <source>
        <dbReference type="Proteomes" id="UP000315377"/>
    </source>
</evidence>
<dbReference type="SUPFAM" id="SSF55729">
    <property type="entry name" value="Acyl-CoA N-acyltransferases (Nat)"/>
    <property type="match status" value="1"/>
</dbReference>
<dbReference type="CDD" id="cd04301">
    <property type="entry name" value="NAT_SF"/>
    <property type="match status" value="1"/>
</dbReference>
<dbReference type="Pfam" id="PF13673">
    <property type="entry name" value="Acetyltransf_10"/>
    <property type="match status" value="1"/>
</dbReference>
<protein>
    <submittedName>
        <fullName evidence="3">GNAT family N-acetyltransferase</fullName>
    </submittedName>
</protein>
<name>A0AAP9DS65_PANTH</name>
<dbReference type="Proteomes" id="UP000315377">
    <property type="component" value="Chromosome"/>
</dbReference>
<accession>A0AAP9DS65</accession>
<dbReference type="AlphaFoldDB" id="A0AAP9DS65"/>
<evidence type="ECO:0000313" key="2">
    <source>
        <dbReference type="EMBL" id="MCY9608969.1"/>
    </source>
</evidence>
<feature type="domain" description="N-acetyltransferase" evidence="1">
    <location>
        <begin position="1"/>
        <end position="94"/>
    </location>
</feature>
<sequence length="94" mass="10528">MIDHSGLLITAWAGQQMGVARAVSDFSYCCYLSELAVDRSYQKQGVGKTLLERLKRKLSDEVSLILISVPEAEAFFLKAGFIRSARSYIIPRSR</sequence>
<gene>
    <name evidence="3" type="ORF">FLT43_06915</name>
    <name evidence="2" type="ORF">M5W83_17640</name>
</gene>
<dbReference type="InterPro" id="IPR000182">
    <property type="entry name" value="GNAT_dom"/>
</dbReference>
<proteinExistence type="predicted"/>
<dbReference type="GO" id="GO:0016747">
    <property type="term" value="F:acyltransferase activity, transferring groups other than amino-acyl groups"/>
    <property type="evidence" value="ECO:0007669"/>
    <property type="project" value="InterPro"/>
</dbReference>
<evidence type="ECO:0000259" key="1">
    <source>
        <dbReference type="PROSITE" id="PS51186"/>
    </source>
</evidence>
<dbReference type="PROSITE" id="PS51186">
    <property type="entry name" value="GNAT"/>
    <property type="match status" value="1"/>
</dbReference>
<organism evidence="3 4">
    <name type="scientific">Paenibacillus thiaminolyticus</name>
    <name type="common">Bacillus thiaminolyticus</name>
    <dbReference type="NCBI Taxonomy" id="49283"/>
    <lineage>
        <taxon>Bacteria</taxon>
        <taxon>Bacillati</taxon>
        <taxon>Bacillota</taxon>
        <taxon>Bacilli</taxon>
        <taxon>Bacillales</taxon>
        <taxon>Paenibacillaceae</taxon>
        <taxon>Paenibacillus</taxon>
    </lineage>
</organism>
<keyword evidence="5" id="KW-1185">Reference proteome</keyword>
<dbReference type="Proteomes" id="UP001209276">
    <property type="component" value="Unassembled WGS sequence"/>
</dbReference>
<dbReference type="InterPro" id="IPR053144">
    <property type="entry name" value="Acetyltransferase_Butenolide"/>
</dbReference>
<dbReference type="InterPro" id="IPR016181">
    <property type="entry name" value="Acyl_CoA_acyltransferase"/>
</dbReference>
<reference evidence="3 4" key="1">
    <citation type="submission" date="2019-07" db="EMBL/GenBank/DDBJ databases">
        <title>Paenibacillus thiaminolyticus NRRL B-4156.</title>
        <authorList>
            <person name="Hehnly C."/>
            <person name="Zhang L."/>
        </authorList>
    </citation>
    <scope>NUCLEOTIDE SEQUENCE [LARGE SCALE GENOMIC DNA]</scope>
    <source>
        <strain evidence="3 4">NRRL B-4156</strain>
    </source>
</reference>
<evidence type="ECO:0000313" key="3">
    <source>
        <dbReference type="EMBL" id="QDM43271.1"/>
    </source>
</evidence>